<dbReference type="PANTHER" id="PTHR42756:SF1">
    <property type="entry name" value="TRANSCRIPTIONAL REPRESSOR OF EMRAB OPERON"/>
    <property type="match status" value="1"/>
</dbReference>
<reference evidence="5 6" key="1">
    <citation type="submission" date="2021-12" db="EMBL/GenBank/DDBJ databases">
        <title>Genome sequence of Kibdelosporangium philippinense ATCC 49844.</title>
        <authorList>
            <person name="Fedorov E.A."/>
            <person name="Omeragic M."/>
            <person name="Shalygina K.F."/>
            <person name="Maclea K.S."/>
        </authorList>
    </citation>
    <scope>NUCLEOTIDE SEQUENCE [LARGE SCALE GENOMIC DNA]</scope>
    <source>
        <strain evidence="5 6">ATCC 49844</strain>
    </source>
</reference>
<dbReference type="Gene3D" id="1.10.10.10">
    <property type="entry name" value="Winged helix-like DNA-binding domain superfamily/Winged helix DNA-binding domain"/>
    <property type="match status" value="1"/>
</dbReference>
<sequence length="151" mass="17006">MEETPARLAAKPSWLINQLAVHAHRLASDGFAKEGARGYHYRILAALDEFGAASQAVLGRRCNMDRSDVASAVNELGEQGVIERTTDPEDRRRNIVTLTKAGERQLRRLDRALDKVQDELLGPLPTEDRQTFTALLTTLFTYHAMRQHRPD</sequence>
<feature type="domain" description="HTH marR-type" evidence="4">
    <location>
        <begin position="1"/>
        <end position="141"/>
    </location>
</feature>
<dbReference type="InterPro" id="IPR036388">
    <property type="entry name" value="WH-like_DNA-bd_sf"/>
</dbReference>
<evidence type="ECO:0000259" key="4">
    <source>
        <dbReference type="PROSITE" id="PS50995"/>
    </source>
</evidence>
<dbReference type="Pfam" id="PF12802">
    <property type="entry name" value="MarR_2"/>
    <property type="match status" value="1"/>
</dbReference>
<dbReference type="PANTHER" id="PTHR42756">
    <property type="entry name" value="TRANSCRIPTIONAL REGULATOR, MARR"/>
    <property type="match status" value="1"/>
</dbReference>
<accession>A0ABS8ZFK0</accession>
<keyword evidence="6" id="KW-1185">Reference proteome</keyword>
<protein>
    <submittedName>
        <fullName evidence="5">MarR family transcriptional regulator</fullName>
    </submittedName>
</protein>
<keyword evidence="2" id="KW-0238">DNA-binding</keyword>
<dbReference type="RefSeq" id="WP_233727799.1">
    <property type="nucleotide sequence ID" value="NZ_JAJVCN010000002.1"/>
</dbReference>
<evidence type="ECO:0000313" key="5">
    <source>
        <dbReference type="EMBL" id="MCE7006302.1"/>
    </source>
</evidence>
<name>A0ABS8ZFK0_9PSEU</name>
<dbReference type="PROSITE" id="PS50995">
    <property type="entry name" value="HTH_MARR_2"/>
    <property type="match status" value="1"/>
</dbReference>
<dbReference type="SUPFAM" id="SSF46785">
    <property type="entry name" value="Winged helix' DNA-binding domain"/>
    <property type="match status" value="1"/>
</dbReference>
<keyword evidence="3" id="KW-0804">Transcription</keyword>
<dbReference type="SMART" id="SM00347">
    <property type="entry name" value="HTH_MARR"/>
    <property type="match status" value="1"/>
</dbReference>
<dbReference type="PRINTS" id="PR00598">
    <property type="entry name" value="HTHMARR"/>
</dbReference>
<dbReference type="Proteomes" id="UP001521150">
    <property type="component" value="Unassembled WGS sequence"/>
</dbReference>
<proteinExistence type="predicted"/>
<dbReference type="InterPro" id="IPR000835">
    <property type="entry name" value="HTH_MarR-typ"/>
</dbReference>
<keyword evidence="1" id="KW-0805">Transcription regulation</keyword>
<gene>
    <name evidence="5" type="ORF">LWC34_26185</name>
</gene>
<dbReference type="EMBL" id="JAJVCN010000002">
    <property type="protein sequence ID" value="MCE7006302.1"/>
    <property type="molecule type" value="Genomic_DNA"/>
</dbReference>
<evidence type="ECO:0000256" key="1">
    <source>
        <dbReference type="ARBA" id="ARBA00023015"/>
    </source>
</evidence>
<comment type="caution">
    <text evidence="5">The sequence shown here is derived from an EMBL/GenBank/DDBJ whole genome shotgun (WGS) entry which is preliminary data.</text>
</comment>
<evidence type="ECO:0000256" key="2">
    <source>
        <dbReference type="ARBA" id="ARBA00023125"/>
    </source>
</evidence>
<evidence type="ECO:0000256" key="3">
    <source>
        <dbReference type="ARBA" id="ARBA00023163"/>
    </source>
</evidence>
<dbReference type="InterPro" id="IPR036390">
    <property type="entry name" value="WH_DNA-bd_sf"/>
</dbReference>
<evidence type="ECO:0000313" key="6">
    <source>
        <dbReference type="Proteomes" id="UP001521150"/>
    </source>
</evidence>
<organism evidence="5 6">
    <name type="scientific">Kibdelosporangium philippinense</name>
    <dbReference type="NCBI Taxonomy" id="211113"/>
    <lineage>
        <taxon>Bacteria</taxon>
        <taxon>Bacillati</taxon>
        <taxon>Actinomycetota</taxon>
        <taxon>Actinomycetes</taxon>
        <taxon>Pseudonocardiales</taxon>
        <taxon>Pseudonocardiaceae</taxon>
        <taxon>Kibdelosporangium</taxon>
    </lineage>
</organism>